<accession>A0AAJ2U3F2</accession>
<organism evidence="2 3">
    <name type="scientific">Alkalihalophilus pseudofirmus</name>
    <name type="common">Bacillus pseudofirmus</name>
    <dbReference type="NCBI Taxonomy" id="79885"/>
    <lineage>
        <taxon>Bacteria</taxon>
        <taxon>Bacillati</taxon>
        <taxon>Bacillota</taxon>
        <taxon>Bacilli</taxon>
        <taxon>Bacillales</taxon>
        <taxon>Bacillaceae</taxon>
        <taxon>Alkalihalophilus</taxon>
    </lineage>
</organism>
<feature type="transmembrane region" description="Helical" evidence="1">
    <location>
        <begin position="33"/>
        <end position="64"/>
    </location>
</feature>
<dbReference type="RefSeq" id="WP_323467226.1">
    <property type="nucleotide sequence ID" value="NZ_CP144224.1"/>
</dbReference>
<evidence type="ECO:0000313" key="3">
    <source>
        <dbReference type="Proteomes" id="UP001285636"/>
    </source>
</evidence>
<keyword evidence="1" id="KW-1133">Transmembrane helix</keyword>
<evidence type="ECO:0000256" key="1">
    <source>
        <dbReference type="SAM" id="Phobius"/>
    </source>
</evidence>
<keyword evidence="1" id="KW-0472">Membrane</keyword>
<protein>
    <submittedName>
        <fullName evidence="2">Uncharacterized protein</fullName>
    </submittedName>
</protein>
<dbReference type="Proteomes" id="UP001285636">
    <property type="component" value="Unassembled WGS sequence"/>
</dbReference>
<evidence type="ECO:0000313" key="2">
    <source>
        <dbReference type="EMBL" id="MDV2886456.1"/>
    </source>
</evidence>
<keyword evidence="1" id="KW-0812">Transmembrane</keyword>
<gene>
    <name evidence="2" type="ORF">RYX45_14795</name>
</gene>
<dbReference type="AlphaFoldDB" id="A0AAJ2U3F2"/>
<dbReference type="EMBL" id="JAWJAY010000003">
    <property type="protein sequence ID" value="MDV2886456.1"/>
    <property type="molecule type" value="Genomic_DNA"/>
</dbReference>
<name>A0AAJ2U3F2_ALKPS</name>
<proteinExistence type="predicted"/>
<sequence length="96" mass="11260">MPKRKKTQVKQLNAEHCTKCHQDSLTYIQTGQYFFMLSILPFIVAIILTFVVHPIFLAFIPFIAWMNFKSAKKKTPLRRCTNCHHIMTPQQLTHQA</sequence>
<comment type="caution">
    <text evidence="2">The sequence shown here is derived from an EMBL/GenBank/DDBJ whole genome shotgun (WGS) entry which is preliminary data.</text>
</comment>
<reference evidence="2" key="1">
    <citation type="submission" date="2023-10" db="EMBL/GenBank/DDBJ databases">
        <title>Screening of Alkalihalophilus pseudofirmusBZ-TG-HK211 and Its Alleviation of Salt Stress on Rapeseed Growth.</title>
        <authorList>
            <person name="Zhao B."/>
            <person name="Guo T."/>
        </authorList>
    </citation>
    <scope>NUCLEOTIDE SEQUENCE</scope>
    <source>
        <strain evidence="2">BZ-TG-HK211</strain>
    </source>
</reference>